<dbReference type="Proteomes" id="UP000054337">
    <property type="component" value="Unassembled WGS sequence"/>
</dbReference>
<keyword evidence="3" id="KW-1185">Reference proteome</keyword>
<feature type="compositionally biased region" description="Basic residues" evidence="1">
    <location>
        <begin position="17"/>
        <end position="29"/>
    </location>
</feature>
<protein>
    <submittedName>
        <fullName evidence="2">Uncharacterized protein</fullName>
    </submittedName>
</protein>
<evidence type="ECO:0000313" key="2">
    <source>
        <dbReference type="EMBL" id="EUN28885.1"/>
    </source>
</evidence>
<dbReference type="EMBL" id="KI968717">
    <property type="protein sequence ID" value="EUN28885.1"/>
    <property type="molecule type" value="Genomic_DNA"/>
</dbReference>
<accession>W7ES14</accession>
<reference evidence="2 3" key="1">
    <citation type="journal article" date="2013" name="PLoS Genet.">
        <title>Comparative genome structure, secondary metabolite, and effector coding capacity across Cochliobolus pathogens.</title>
        <authorList>
            <person name="Condon B.J."/>
            <person name="Leng Y."/>
            <person name="Wu D."/>
            <person name="Bushley K.E."/>
            <person name="Ohm R.A."/>
            <person name="Otillar R."/>
            <person name="Martin J."/>
            <person name="Schackwitz W."/>
            <person name="Grimwood J."/>
            <person name="MohdZainudin N."/>
            <person name="Xue C."/>
            <person name="Wang R."/>
            <person name="Manning V.A."/>
            <person name="Dhillon B."/>
            <person name="Tu Z.J."/>
            <person name="Steffenson B.J."/>
            <person name="Salamov A."/>
            <person name="Sun H."/>
            <person name="Lowry S."/>
            <person name="LaButti K."/>
            <person name="Han J."/>
            <person name="Copeland A."/>
            <person name="Lindquist E."/>
            <person name="Barry K."/>
            <person name="Schmutz J."/>
            <person name="Baker S.E."/>
            <person name="Ciuffetti L.M."/>
            <person name="Grigoriev I.V."/>
            <person name="Zhong S."/>
            <person name="Turgeon B.G."/>
        </authorList>
    </citation>
    <scope>NUCLEOTIDE SEQUENCE [LARGE SCALE GENOMIC DNA]</scope>
    <source>
        <strain evidence="2 3">FI3</strain>
    </source>
</reference>
<proteinExistence type="predicted"/>
<dbReference type="AlphaFoldDB" id="W7ES14"/>
<organism evidence="2 3">
    <name type="scientific">Bipolaris victoriae (strain FI3)</name>
    <name type="common">Victoria blight of oats agent</name>
    <name type="synonym">Cochliobolus victoriae</name>
    <dbReference type="NCBI Taxonomy" id="930091"/>
    <lineage>
        <taxon>Eukaryota</taxon>
        <taxon>Fungi</taxon>
        <taxon>Dikarya</taxon>
        <taxon>Ascomycota</taxon>
        <taxon>Pezizomycotina</taxon>
        <taxon>Dothideomycetes</taxon>
        <taxon>Pleosporomycetidae</taxon>
        <taxon>Pleosporales</taxon>
        <taxon>Pleosporineae</taxon>
        <taxon>Pleosporaceae</taxon>
        <taxon>Bipolaris</taxon>
    </lineage>
</organism>
<dbReference type="HOGENOM" id="CLU_2372476_0_0_1"/>
<gene>
    <name evidence="2" type="ORF">COCVIDRAFT_94601</name>
</gene>
<dbReference type="GeneID" id="26259897"/>
<dbReference type="RefSeq" id="XP_014558466.1">
    <property type="nucleotide sequence ID" value="XM_014702980.1"/>
</dbReference>
<evidence type="ECO:0000256" key="1">
    <source>
        <dbReference type="SAM" id="MobiDB-lite"/>
    </source>
</evidence>
<sequence length="95" mass="10739">MELTRSPPCHPAASHTSRQRRRRRRRRPSPHQPTPSHFLPILFASKTTIMMRFVSPARGDAPPPPSTIVAQSPDRHRVNLTLLTHTPLHSCAKPT</sequence>
<evidence type="ECO:0000313" key="3">
    <source>
        <dbReference type="Proteomes" id="UP000054337"/>
    </source>
</evidence>
<name>W7ES14_BIPV3</name>
<feature type="region of interest" description="Disordered" evidence="1">
    <location>
        <begin position="1"/>
        <end position="39"/>
    </location>
</feature>